<accession>A0A915CBW6</accession>
<keyword evidence="1" id="KW-1185">Reference proteome</keyword>
<proteinExistence type="predicted"/>
<dbReference type="Proteomes" id="UP000887569">
    <property type="component" value="Unplaced"/>
</dbReference>
<name>A0A915CBW6_PARUN</name>
<protein>
    <submittedName>
        <fullName evidence="2">Uncharacterized protein</fullName>
    </submittedName>
</protein>
<sequence length="67" mass="7576">RLELFGLGNLKNKIKVEIKTTLLFRYVIVKINANCCPKILQIVLDALSGSELSNFVVRPPKVVKYCN</sequence>
<dbReference type="AlphaFoldDB" id="A0A915CBW6"/>
<organism evidence="1 2">
    <name type="scientific">Parascaris univalens</name>
    <name type="common">Nematode worm</name>
    <dbReference type="NCBI Taxonomy" id="6257"/>
    <lineage>
        <taxon>Eukaryota</taxon>
        <taxon>Metazoa</taxon>
        <taxon>Ecdysozoa</taxon>
        <taxon>Nematoda</taxon>
        <taxon>Chromadorea</taxon>
        <taxon>Rhabditida</taxon>
        <taxon>Spirurina</taxon>
        <taxon>Ascaridomorpha</taxon>
        <taxon>Ascaridoidea</taxon>
        <taxon>Ascarididae</taxon>
        <taxon>Parascaris</taxon>
    </lineage>
</organism>
<evidence type="ECO:0000313" key="2">
    <source>
        <dbReference type="WBParaSite" id="PgR118_g013_t01"/>
    </source>
</evidence>
<reference evidence="2" key="1">
    <citation type="submission" date="2022-11" db="UniProtKB">
        <authorList>
            <consortium name="WormBaseParasite"/>
        </authorList>
    </citation>
    <scope>IDENTIFICATION</scope>
</reference>
<dbReference type="WBParaSite" id="PgR118_g013_t01">
    <property type="protein sequence ID" value="PgR118_g013_t01"/>
    <property type="gene ID" value="PgR118_g013"/>
</dbReference>
<evidence type="ECO:0000313" key="1">
    <source>
        <dbReference type="Proteomes" id="UP000887569"/>
    </source>
</evidence>